<dbReference type="CDD" id="cd04182">
    <property type="entry name" value="GT_2_like_f"/>
    <property type="match status" value="1"/>
</dbReference>
<dbReference type="InterPro" id="IPR029044">
    <property type="entry name" value="Nucleotide-diphossugar_trans"/>
</dbReference>
<accession>A0A845L6R5</accession>
<dbReference type="RefSeq" id="WP_161260881.1">
    <property type="nucleotide sequence ID" value="NZ_JAFBDC010000006.1"/>
</dbReference>
<name>A0A845L6R5_HELGE</name>
<evidence type="ECO:0000313" key="3">
    <source>
        <dbReference type="Proteomes" id="UP000471031"/>
    </source>
</evidence>
<keyword evidence="3" id="KW-1185">Reference proteome</keyword>
<gene>
    <name evidence="2" type="ORF">GTO89_04555</name>
</gene>
<proteinExistence type="predicted"/>
<dbReference type="PANTHER" id="PTHR43777:SF1">
    <property type="entry name" value="MOLYBDENUM COFACTOR CYTIDYLYLTRANSFERASE"/>
    <property type="match status" value="1"/>
</dbReference>
<dbReference type="OrthoDB" id="9797742at2"/>
<dbReference type="Gene3D" id="3.90.550.10">
    <property type="entry name" value="Spore Coat Polysaccharide Biosynthesis Protein SpsA, Chain A"/>
    <property type="match status" value="1"/>
</dbReference>
<evidence type="ECO:0000259" key="1">
    <source>
        <dbReference type="Pfam" id="PF12804"/>
    </source>
</evidence>
<feature type="domain" description="MobA-like NTP transferase" evidence="1">
    <location>
        <begin position="28"/>
        <end position="189"/>
    </location>
</feature>
<evidence type="ECO:0000313" key="2">
    <source>
        <dbReference type="EMBL" id="MZP42312.1"/>
    </source>
</evidence>
<dbReference type="InterPro" id="IPR025877">
    <property type="entry name" value="MobA-like_NTP_Trfase"/>
</dbReference>
<dbReference type="Proteomes" id="UP000471031">
    <property type="component" value="Unassembled WGS sequence"/>
</dbReference>
<reference evidence="2 3" key="1">
    <citation type="submission" date="2020-01" db="EMBL/GenBank/DDBJ databases">
        <title>Whole genome sequence of Heliobacterium gestii DSM 11169.</title>
        <authorList>
            <person name="Kyndt J.A."/>
            <person name="Meyer T.E."/>
        </authorList>
    </citation>
    <scope>NUCLEOTIDE SEQUENCE [LARGE SCALE GENOMIC DNA]</scope>
    <source>
        <strain evidence="2 3">DSM 11169</strain>
    </source>
</reference>
<dbReference type="EMBL" id="WXEX01000003">
    <property type="protein sequence ID" value="MZP42312.1"/>
    <property type="molecule type" value="Genomic_DNA"/>
</dbReference>
<keyword evidence="2" id="KW-0808">Transferase</keyword>
<organism evidence="2 3">
    <name type="scientific">Heliomicrobium gestii</name>
    <name type="common">Heliobacterium gestii</name>
    <dbReference type="NCBI Taxonomy" id="2699"/>
    <lineage>
        <taxon>Bacteria</taxon>
        <taxon>Bacillati</taxon>
        <taxon>Bacillota</taxon>
        <taxon>Clostridia</taxon>
        <taxon>Eubacteriales</taxon>
        <taxon>Heliobacteriaceae</taxon>
        <taxon>Heliomicrobium</taxon>
    </lineage>
</organism>
<dbReference type="SUPFAM" id="SSF53448">
    <property type="entry name" value="Nucleotide-diphospho-sugar transferases"/>
    <property type="match status" value="1"/>
</dbReference>
<comment type="caution">
    <text evidence="2">The sequence shown here is derived from an EMBL/GenBank/DDBJ whole genome shotgun (WGS) entry which is preliminary data.</text>
</comment>
<dbReference type="Pfam" id="PF12804">
    <property type="entry name" value="NTP_transf_3"/>
    <property type="match status" value="1"/>
</dbReference>
<sequence length="224" mass="24860">MEEKCGYRAFTGNHDEGGNPVFSSLGIAVLAAGLSRRMGQPKLLLPFRRKPLLAHGLDRVRELPWGQRLAVIGEPKAALDELCAIRGFQALLNAQRAEGQATSVRLAATNLSADLTGYVFMPGDQPFIDPNLLVAMAETFDRRNDTKAIIVPRNRGSWRSPVLFGAGWRSDLAMLSGDQGGREIIRKHLDCVCAIDWADDRVFMDIDTWTEYESLCRESTNIEQ</sequence>
<dbReference type="AlphaFoldDB" id="A0A845L6R5"/>
<dbReference type="PANTHER" id="PTHR43777">
    <property type="entry name" value="MOLYBDENUM COFACTOR CYTIDYLYLTRANSFERASE"/>
    <property type="match status" value="1"/>
</dbReference>
<protein>
    <submittedName>
        <fullName evidence="2">NTP transferase domain-containing protein</fullName>
    </submittedName>
</protein>
<dbReference type="GO" id="GO:0016779">
    <property type="term" value="F:nucleotidyltransferase activity"/>
    <property type="evidence" value="ECO:0007669"/>
    <property type="project" value="UniProtKB-ARBA"/>
</dbReference>